<dbReference type="RefSeq" id="WP_263795591.1">
    <property type="nucleotide sequence ID" value="NZ_AP027141.1"/>
</dbReference>
<feature type="transmembrane region" description="Helical" evidence="1">
    <location>
        <begin position="98"/>
        <end position="119"/>
    </location>
</feature>
<evidence type="ECO:0008006" key="4">
    <source>
        <dbReference type="Google" id="ProtNLM"/>
    </source>
</evidence>
<feature type="transmembrane region" description="Helical" evidence="1">
    <location>
        <begin position="12"/>
        <end position="35"/>
    </location>
</feature>
<dbReference type="InterPro" id="IPR052712">
    <property type="entry name" value="Acid_resist_chaperone_HdeD"/>
</dbReference>
<dbReference type="Proteomes" id="UP001317779">
    <property type="component" value="Chromosome"/>
</dbReference>
<evidence type="ECO:0000256" key="1">
    <source>
        <dbReference type="SAM" id="Phobius"/>
    </source>
</evidence>
<evidence type="ECO:0000313" key="2">
    <source>
        <dbReference type="EMBL" id="BDV30533.1"/>
    </source>
</evidence>
<gene>
    <name evidence="2" type="primary">yijH</name>
    <name evidence="2" type="ORF">Microterr_11930</name>
</gene>
<dbReference type="Pfam" id="PF03729">
    <property type="entry name" value="DUF308"/>
    <property type="match status" value="2"/>
</dbReference>
<sequence>MSSESLEKSAVNGIRTALGVGGVIAVIVGVLILVWPGKTAAVVTAIIAIYAIAAGLVYAGLGIFSKTKGGWARVGHILLGLLFIIAGVLMFANLTASTAWFAVFFGILVGIMWVVEGIVSLSTLGDAASKGWTVFFAIVSIIAGIVVMFSPLWGAVFLWWLLGIALIVLGIINVIRAFTFGKKA</sequence>
<protein>
    <recommendedName>
        <fullName evidence="4">DUF308 domain-containing protein</fullName>
    </recommendedName>
</protein>
<keyword evidence="1" id="KW-1133">Transmembrane helix</keyword>
<dbReference type="PANTHER" id="PTHR34989">
    <property type="entry name" value="PROTEIN HDED"/>
    <property type="match status" value="1"/>
</dbReference>
<evidence type="ECO:0000313" key="3">
    <source>
        <dbReference type="Proteomes" id="UP001317779"/>
    </source>
</evidence>
<feature type="transmembrane region" description="Helical" evidence="1">
    <location>
        <begin position="71"/>
        <end position="92"/>
    </location>
</feature>
<proteinExistence type="predicted"/>
<keyword evidence="1" id="KW-0812">Transmembrane</keyword>
<dbReference type="PANTHER" id="PTHR34989:SF1">
    <property type="entry name" value="PROTEIN HDED"/>
    <property type="match status" value="1"/>
</dbReference>
<feature type="transmembrane region" description="Helical" evidence="1">
    <location>
        <begin position="157"/>
        <end position="178"/>
    </location>
</feature>
<keyword evidence="3" id="KW-1185">Reference proteome</keyword>
<feature type="transmembrane region" description="Helical" evidence="1">
    <location>
        <begin position="131"/>
        <end position="151"/>
    </location>
</feature>
<organism evidence="2 3">
    <name type="scientific">Microbacterium terricola</name>
    <dbReference type="NCBI Taxonomy" id="344163"/>
    <lineage>
        <taxon>Bacteria</taxon>
        <taxon>Bacillati</taxon>
        <taxon>Actinomycetota</taxon>
        <taxon>Actinomycetes</taxon>
        <taxon>Micrococcales</taxon>
        <taxon>Microbacteriaceae</taxon>
        <taxon>Microbacterium</taxon>
    </lineage>
</organism>
<accession>A0ABM8DXZ7</accession>
<reference evidence="2 3" key="1">
    <citation type="submission" date="2022-12" db="EMBL/GenBank/DDBJ databases">
        <title>Microbacterium terricola strain KV-448 chromosome, complete genome.</title>
        <authorList>
            <person name="Oshima T."/>
            <person name="Moriya T."/>
            <person name="Bessho Y."/>
        </authorList>
    </citation>
    <scope>NUCLEOTIDE SEQUENCE [LARGE SCALE GENOMIC DNA]</scope>
    <source>
        <strain evidence="2 3">KV-448</strain>
    </source>
</reference>
<keyword evidence="1" id="KW-0472">Membrane</keyword>
<dbReference type="InterPro" id="IPR005325">
    <property type="entry name" value="DUF308_memb"/>
</dbReference>
<name>A0ABM8DXZ7_9MICO</name>
<dbReference type="EMBL" id="AP027141">
    <property type="protein sequence ID" value="BDV30533.1"/>
    <property type="molecule type" value="Genomic_DNA"/>
</dbReference>
<feature type="transmembrane region" description="Helical" evidence="1">
    <location>
        <begin position="41"/>
        <end position="64"/>
    </location>
</feature>